<protein>
    <submittedName>
        <fullName evidence="1">Uncharacterized protein</fullName>
    </submittedName>
</protein>
<organism evidence="1 2">
    <name type="scientific">Magnetospirillum molischianum DSM 120</name>
    <dbReference type="NCBI Taxonomy" id="1150626"/>
    <lineage>
        <taxon>Bacteria</taxon>
        <taxon>Pseudomonadati</taxon>
        <taxon>Pseudomonadota</taxon>
        <taxon>Alphaproteobacteria</taxon>
        <taxon>Rhodospirillales</taxon>
        <taxon>Rhodospirillaceae</taxon>
        <taxon>Magnetospirillum</taxon>
    </lineage>
</organism>
<keyword evidence="2" id="KW-1185">Reference proteome</keyword>
<evidence type="ECO:0000313" key="2">
    <source>
        <dbReference type="Proteomes" id="UP000004169"/>
    </source>
</evidence>
<dbReference type="EMBL" id="CAHP01000034">
    <property type="protein sequence ID" value="CCG42574.1"/>
    <property type="molecule type" value="Genomic_DNA"/>
</dbReference>
<dbReference type="STRING" id="1150626.PHAMO_40135"/>
<sequence length="41" mass="4574">MGARDHSNPKGWRFAFATPPIRFFSRMDVVGGTTPTHPSQD</sequence>
<name>H8FW36_MAGML</name>
<proteinExistence type="predicted"/>
<dbReference type="Proteomes" id="UP000004169">
    <property type="component" value="Unassembled WGS sequence"/>
</dbReference>
<evidence type="ECO:0000313" key="1">
    <source>
        <dbReference type="EMBL" id="CCG42574.1"/>
    </source>
</evidence>
<dbReference type="AlphaFoldDB" id="H8FW36"/>
<accession>H8FW36</accession>
<gene>
    <name evidence="1" type="ORF">PHAMO_40135</name>
</gene>
<comment type="caution">
    <text evidence="1">The sequence shown here is derived from an EMBL/GenBank/DDBJ whole genome shotgun (WGS) entry which is preliminary data.</text>
</comment>
<reference evidence="1 2" key="1">
    <citation type="journal article" date="2012" name="J. Bacteriol.">
        <title>Draft Genome Sequence of the Purple Photosynthetic Bacterium Phaeospirillum molischianum DSM120, a Particularly Versatile Bacterium.</title>
        <authorList>
            <person name="Duquesne K."/>
            <person name="Prima V."/>
            <person name="Ji B."/>
            <person name="Rouy Z."/>
            <person name="Medigue C."/>
            <person name="Talla E."/>
            <person name="Sturgis J.N."/>
        </authorList>
    </citation>
    <scope>NUCLEOTIDE SEQUENCE [LARGE SCALE GENOMIC DNA]</scope>
    <source>
        <strain evidence="2">DSM120</strain>
    </source>
</reference>